<gene>
    <name evidence="1" type="ORF">RF11_03710</name>
</gene>
<organism evidence="1 2">
    <name type="scientific">Thelohanellus kitauei</name>
    <name type="common">Myxosporean</name>
    <dbReference type="NCBI Taxonomy" id="669202"/>
    <lineage>
        <taxon>Eukaryota</taxon>
        <taxon>Metazoa</taxon>
        <taxon>Cnidaria</taxon>
        <taxon>Myxozoa</taxon>
        <taxon>Myxosporea</taxon>
        <taxon>Bivalvulida</taxon>
        <taxon>Platysporina</taxon>
        <taxon>Myxobolidae</taxon>
        <taxon>Thelohanellus</taxon>
    </lineage>
</organism>
<protein>
    <submittedName>
        <fullName evidence="1">Uncharacterized protein</fullName>
    </submittedName>
</protein>
<evidence type="ECO:0000313" key="2">
    <source>
        <dbReference type="Proteomes" id="UP000031668"/>
    </source>
</evidence>
<keyword evidence="2" id="KW-1185">Reference proteome</keyword>
<comment type="caution">
    <text evidence="1">The sequence shown here is derived from an EMBL/GenBank/DDBJ whole genome shotgun (WGS) entry which is preliminary data.</text>
</comment>
<accession>A0A0C2MVC7</accession>
<evidence type="ECO:0000313" key="1">
    <source>
        <dbReference type="EMBL" id="KII71311.1"/>
    </source>
</evidence>
<dbReference type="EMBL" id="JWZT01001801">
    <property type="protein sequence ID" value="KII71311.1"/>
    <property type="molecule type" value="Genomic_DNA"/>
</dbReference>
<dbReference type="AlphaFoldDB" id="A0A0C2MVC7"/>
<reference evidence="1 2" key="1">
    <citation type="journal article" date="2014" name="Genome Biol. Evol.">
        <title>The genome of the myxosporean Thelohanellus kitauei shows adaptations to nutrient acquisition within its fish host.</title>
        <authorList>
            <person name="Yang Y."/>
            <person name="Xiong J."/>
            <person name="Zhou Z."/>
            <person name="Huo F."/>
            <person name="Miao W."/>
            <person name="Ran C."/>
            <person name="Liu Y."/>
            <person name="Zhang J."/>
            <person name="Feng J."/>
            <person name="Wang M."/>
            <person name="Wang M."/>
            <person name="Wang L."/>
            <person name="Yao B."/>
        </authorList>
    </citation>
    <scope>NUCLEOTIDE SEQUENCE [LARGE SCALE GENOMIC DNA]</scope>
    <source>
        <strain evidence="1">Wuqing</strain>
    </source>
</reference>
<sequence length="99" mass="11422">MIVLCQYLCKTVKLFKVAYNRGKLGLFYLNYVKQSYDVCCEINSFSRYGSNKVPHVIVFMAIHILSPYFVGSSQLNRNILSNIFHLSSEGDIRENCVQM</sequence>
<name>A0A0C2MVC7_THEKT</name>
<dbReference type="Proteomes" id="UP000031668">
    <property type="component" value="Unassembled WGS sequence"/>
</dbReference>
<proteinExistence type="predicted"/>